<feature type="region of interest" description="Disordered" evidence="1">
    <location>
        <begin position="27"/>
        <end position="54"/>
    </location>
</feature>
<proteinExistence type="predicted"/>
<organism evidence="2 3">
    <name type="scientific">Cryptolaemus montrouzieri</name>
    <dbReference type="NCBI Taxonomy" id="559131"/>
    <lineage>
        <taxon>Eukaryota</taxon>
        <taxon>Metazoa</taxon>
        <taxon>Ecdysozoa</taxon>
        <taxon>Arthropoda</taxon>
        <taxon>Hexapoda</taxon>
        <taxon>Insecta</taxon>
        <taxon>Pterygota</taxon>
        <taxon>Neoptera</taxon>
        <taxon>Endopterygota</taxon>
        <taxon>Coleoptera</taxon>
        <taxon>Polyphaga</taxon>
        <taxon>Cucujiformia</taxon>
        <taxon>Coccinelloidea</taxon>
        <taxon>Coccinellidae</taxon>
        <taxon>Scymninae</taxon>
        <taxon>Scymnini</taxon>
        <taxon>Cryptolaemus</taxon>
    </lineage>
</organism>
<evidence type="ECO:0008006" key="4">
    <source>
        <dbReference type="Google" id="ProtNLM"/>
    </source>
</evidence>
<accession>A0ABD2NWJ3</accession>
<name>A0ABD2NWJ3_9CUCU</name>
<dbReference type="Proteomes" id="UP001516400">
    <property type="component" value="Unassembled WGS sequence"/>
</dbReference>
<keyword evidence="3" id="KW-1185">Reference proteome</keyword>
<dbReference type="SUPFAM" id="SSF57903">
    <property type="entry name" value="FYVE/PHD zinc finger"/>
    <property type="match status" value="1"/>
</dbReference>
<evidence type="ECO:0000313" key="2">
    <source>
        <dbReference type="EMBL" id="KAL3283086.1"/>
    </source>
</evidence>
<evidence type="ECO:0000313" key="3">
    <source>
        <dbReference type="Proteomes" id="UP001516400"/>
    </source>
</evidence>
<evidence type="ECO:0000256" key="1">
    <source>
        <dbReference type="SAM" id="MobiDB-lite"/>
    </source>
</evidence>
<reference evidence="2 3" key="1">
    <citation type="journal article" date="2021" name="BMC Biol.">
        <title>Horizontally acquired antibacterial genes associated with adaptive radiation of ladybird beetles.</title>
        <authorList>
            <person name="Li H.S."/>
            <person name="Tang X.F."/>
            <person name="Huang Y.H."/>
            <person name="Xu Z.Y."/>
            <person name="Chen M.L."/>
            <person name="Du X.Y."/>
            <person name="Qiu B.Y."/>
            <person name="Chen P.T."/>
            <person name="Zhang W."/>
            <person name="Slipinski A."/>
            <person name="Escalona H.E."/>
            <person name="Waterhouse R.M."/>
            <person name="Zwick A."/>
            <person name="Pang H."/>
        </authorList>
    </citation>
    <scope>NUCLEOTIDE SEQUENCE [LARGE SCALE GENOMIC DNA]</scope>
    <source>
        <strain evidence="2">SYSU2018</strain>
    </source>
</reference>
<sequence>MAERVENPILKKKTRLTKKPGVRKLQFNDSESESCDESQCGDDDELDDIDADSSHDSDACIVCGEFGRDKEIWCRCVISSFWSHAECSGWESAVNYTCDLCLKLGQKKLKMTKR</sequence>
<dbReference type="InterPro" id="IPR011011">
    <property type="entry name" value="Znf_FYVE_PHD"/>
</dbReference>
<dbReference type="EMBL" id="JABFTP020000144">
    <property type="protein sequence ID" value="KAL3283086.1"/>
    <property type="molecule type" value="Genomic_DNA"/>
</dbReference>
<feature type="compositionally biased region" description="Acidic residues" evidence="1">
    <location>
        <begin position="30"/>
        <end position="51"/>
    </location>
</feature>
<protein>
    <recommendedName>
        <fullName evidence="4">PHD-type domain-containing protein</fullName>
    </recommendedName>
</protein>
<gene>
    <name evidence="2" type="ORF">HHI36_006243</name>
</gene>
<dbReference type="AlphaFoldDB" id="A0ABD2NWJ3"/>
<comment type="caution">
    <text evidence="2">The sequence shown here is derived from an EMBL/GenBank/DDBJ whole genome shotgun (WGS) entry which is preliminary data.</text>
</comment>